<dbReference type="AlphaFoldDB" id="A0A0K1NKM8"/>
<gene>
    <name evidence="1" type="ORF">ADJ77_05365</name>
</gene>
<dbReference type="KEGG" id="pfus:ADJ77_05365"/>
<dbReference type="EMBL" id="CP012074">
    <property type="protein sequence ID" value="AKU69236.1"/>
    <property type="molecule type" value="Genomic_DNA"/>
</dbReference>
<accession>A0A0K1NKM8</accession>
<sequence length="60" mass="6927">MCGGLTLVVRRLNKNAYKIKETFRKATPPKREGGYLLMRKKIDELKKAEPLSKSSLFLLF</sequence>
<organism evidence="1 2">
    <name type="scientific">Prevotella fusca JCM 17724</name>
    <dbReference type="NCBI Taxonomy" id="1236517"/>
    <lineage>
        <taxon>Bacteria</taxon>
        <taxon>Pseudomonadati</taxon>
        <taxon>Bacteroidota</taxon>
        <taxon>Bacteroidia</taxon>
        <taxon>Bacteroidales</taxon>
        <taxon>Prevotellaceae</taxon>
        <taxon>Prevotella</taxon>
    </lineage>
</organism>
<name>A0A0K1NKM8_9BACT</name>
<protein>
    <submittedName>
        <fullName evidence="1">Uncharacterized protein</fullName>
    </submittedName>
</protein>
<evidence type="ECO:0000313" key="2">
    <source>
        <dbReference type="Proteomes" id="UP000060345"/>
    </source>
</evidence>
<reference evidence="1 2" key="1">
    <citation type="submission" date="2015-07" db="EMBL/GenBank/DDBJ databases">
        <authorList>
            <person name="Noorani M."/>
        </authorList>
    </citation>
    <scope>NUCLEOTIDE SEQUENCE [LARGE SCALE GENOMIC DNA]</scope>
    <source>
        <strain evidence="1 2">W1435</strain>
    </source>
</reference>
<dbReference type="Proteomes" id="UP000060345">
    <property type="component" value="Chromosome 1"/>
</dbReference>
<evidence type="ECO:0000313" key="1">
    <source>
        <dbReference type="EMBL" id="AKU69236.1"/>
    </source>
</evidence>
<proteinExistence type="predicted"/>